<organism evidence="1 2">
    <name type="scientific">Trichostrongylus colubriformis</name>
    <name type="common">Black scour worm</name>
    <dbReference type="NCBI Taxonomy" id="6319"/>
    <lineage>
        <taxon>Eukaryota</taxon>
        <taxon>Metazoa</taxon>
        <taxon>Ecdysozoa</taxon>
        <taxon>Nematoda</taxon>
        <taxon>Chromadorea</taxon>
        <taxon>Rhabditida</taxon>
        <taxon>Rhabditina</taxon>
        <taxon>Rhabditomorpha</taxon>
        <taxon>Strongyloidea</taxon>
        <taxon>Trichostrongylidae</taxon>
        <taxon>Trichostrongylus</taxon>
    </lineage>
</organism>
<dbReference type="EMBL" id="WIXE01022115">
    <property type="protein sequence ID" value="KAK5967783.1"/>
    <property type="molecule type" value="Genomic_DNA"/>
</dbReference>
<protein>
    <submittedName>
        <fullName evidence="1">Uncharacterized protein</fullName>
    </submittedName>
</protein>
<accession>A0AAN8FA24</accession>
<reference evidence="1 2" key="1">
    <citation type="submission" date="2019-10" db="EMBL/GenBank/DDBJ databases">
        <title>Assembly and Annotation for the nematode Trichostrongylus colubriformis.</title>
        <authorList>
            <person name="Martin J."/>
        </authorList>
    </citation>
    <scope>NUCLEOTIDE SEQUENCE [LARGE SCALE GENOMIC DNA]</scope>
    <source>
        <strain evidence="1">G859</strain>
        <tissue evidence="1">Whole worm</tissue>
    </source>
</reference>
<evidence type="ECO:0000313" key="1">
    <source>
        <dbReference type="EMBL" id="KAK5967783.1"/>
    </source>
</evidence>
<proteinExistence type="predicted"/>
<comment type="caution">
    <text evidence="1">The sequence shown here is derived from an EMBL/GenBank/DDBJ whole genome shotgun (WGS) entry which is preliminary data.</text>
</comment>
<sequence>MATGSTPFAFSVAMKLSTAGETPAFTLLSSSPDSNGIASCFME</sequence>
<name>A0AAN8FA24_TRICO</name>
<gene>
    <name evidence="1" type="ORF">GCK32_009462</name>
</gene>
<keyword evidence="2" id="KW-1185">Reference proteome</keyword>
<dbReference type="AlphaFoldDB" id="A0AAN8FA24"/>
<evidence type="ECO:0000313" key="2">
    <source>
        <dbReference type="Proteomes" id="UP001331761"/>
    </source>
</evidence>
<dbReference type="Proteomes" id="UP001331761">
    <property type="component" value="Unassembled WGS sequence"/>
</dbReference>